<organism evidence="5 6">
    <name type="scientific">Dissostichus mawsoni</name>
    <name type="common">Antarctic cod</name>
    <dbReference type="NCBI Taxonomy" id="36200"/>
    <lineage>
        <taxon>Eukaryota</taxon>
        <taxon>Metazoa</taxon>
        <taxon>Chordata</taxon>
        <taxon>Craniata</taxon>
        <taxon>Vertebrata</taxon>
        <taxon>Euteleostomi</taxon>
        <taxon>Actinopterygii</taxon>
        <taxon>Neopterygii</taxon>
        <taxon>Teleostei</taxon>
        <taxon>Neoteleostei</taxon>
        <taxon>Acanthomorphata</taxon>
        <taxon>Eupercaria</taxon>
        <taxon>Perciformes</taxon>
        <taxon>Notothenioidei</taxon>
        <taxon>Nototheniidae</taxon>
        <taxon>Dissostichus</taxon>
    </lineage>
</organism>
<evidence type="ECO:0000313" key="6">
    <source>
        <dbReference type="Proteomes" id="UP000518266"/>
    </source>
</evidence>
<evidence type="ECO:0000259" key="3">
    <source>
        <dbReference type="Pfam" id="PF00085"/>
    </source>
</evidence>
<keyword evidence="2" id="KW-0175">Coiled coil</keyword>
<dbReference type="CDD" id="cd02982">
    <property type="entry name" value="PDI_b'_family"/>
    <property type="match status" value="1"/>
</dbReference>
<feature type="domain" description="LITAF" evidence="4">
    <location>
        <begin position="99"/>
        <end position="136"/>
    </location>
</feature>
<feature type="domain" description="Thioredoxin" evidence="3">
    <location>
        <begin position="176"/>
        <end position="262"/>
    </location>
</feature>
<dbReference type="InterPro" id="IPR013766">
    <property type="entry name" value="Thioredoxin_domain"/>
</dbReference>
<evidence type="ECO:0000256" key="2">
    <source>
        <dbReference type="SAM" id="Coils"/>
    </source>
</evidence>
<dbReference type="InterPro" id="IPR006629">
    <property type="entry name" value="LITAF"/>
</dbReference>
<name>A0A7J5YWE0_DISMA</name>
<dbReference type="InterPro" id="IPR036249">
    <property type="entry name" value="Thioredoxin-like_sf"/>
</dbReference>
<dbReference type="Pfam" id="PF13848">
    <property type="entry name" value="Thioredoxin_6"/>
    <property type="match status" value="1"/>
</dbReference>
<dbReference type="PANTHER" id="PTHR18929">
    <property type="entry name" value="PROTEIN DISULFIDE ISOMERASE"/>
    <property type="match status" value="1"/>
</dbReference>
<dbReference type="Pfam" id="PF10601">
    <property type="entry name" value="zf-LITAF-like"/>
    <property type="match status" value="1"/>
</dbReference>
<dbReference type="SUPFAM" id="SSF52833">
    <property type="entry name" value="Thioredoxin-like"/>
    <property type="match status" value="4"/>
</dbReference>
<dbReference type="CDD" id="cd02981">
    <property type="entry name" value="PDI_b_family"/>
    <property type="match status" value="1"/>
</dbReference>
<comment type="caution">
    <text evidence="5">The sequence shown here is derived from an EMBL/GenBank/DDBJ whole genome shotgun (WGS) entry which is preliminary data.</text>
</comment>
<dbReference type="Proteomes" id="UP000518266">
    <property type="component" value="Unassembled WGS sequence"/>
</dbReference>
<dbReference type="CDD" id="cd02961">
    <property type="entry name" value="PDI_a_family"/>
    <property type="match status" value="1"/>
</dbReference>
<dbReference type="AlphaFoldDB" id="A0A7J5YWE0"/>
<evidence type="ECO:0000256" key="1">
    <source>
        <dbReference type="ARBA" id="ARBA00006347"/>
    </source>
</evidence>
<dbReference type="PANTHER" id="PTHR18929:SF58">
    <property type="entry name" value="PROTEIN DISULFIDE-ISOMERASE-LIKE PROTEIN OF THE TESTIS"/>
    <property type="match status" value="1"/>
</dbReference>
<dbReference type="EMBL" id="JAAKFY010000009">
    <property type="protein sequence ID" value="KAF3852418.1"/>
    <property type="molecule type" value="Genomic_DNA"/>
</dbReference>
<keyword evidence="6" id="KW-1185">Reference proteome</keyword>
<dbReference type="OrthoDB" id="72053at2759"/>
<reference evidence="5 6" key="1">
    <citation type="submission" date="2020-03" db="EMBL/GenBank/DDBJ databases">
        <title>Dissostichus mawsoni Genome sequencing and assembly.</title>
        <authorList>
            <person name="Park H."/>
        </authorList>
    </citation>
    <scope>NUCLEOTIDE SEQUENCE [LARGE SCALE GENOMIC DNA]</scope>
    <source>
        <strain evidence="5">DM0001</strain>
        <tissue evidence="5">Muscle</tissue>
    </source>
</reference>
<sequence>MFVIPEETGPTGCDVTTVTNMGRVSSCQPSFLMCLSTAAFNVTPPPSYNASLYYHPTPPPTYGEAVGVTHSVGGRRSQPVVVTTQPLPVPISVTHLGDVPGVVRCSHCHHVVTTKVSYLPGRAAWCMCFLLTMLGAMRKLLLLLGLTAFCLYAFVAADEQPNRQAANKSSLEEDGVLKLKKGNFNRALRKYKQLLVHFYAPLSGEGHRIAAAFEGAAAELKGSEVKLAVVDVAKEKELAKELNVMGFATILLYISGDKLNPVPCPVPQSSDSILTWLKRRSGSAEDLIADLSQSEASEELTVVGFFKELNSEYVQMFYAAATDLPDINFAVTQNNDVISKYGLTHDVSKLIQDYKMMPETSKEMLIIFITVYQMEPATEYTGQTSTQILTSPVLNHALLFVNTSSADFKEIHSAFNSAAEAFRLKMLFVWVNVDEPRNGRLMEYFRVREFEAPLIRMVNLTDHVTYHLPSDTLDVQTIKTFCQSYLDGKAKPKMQSEPIPEGWDTQPVKELVGMTLEKVGFNPDNTVFVMFCTPESHALFPLWEELAEALKEREDVVVVYKGKRKVKDLLKFLDKEMEKAKKDRVKEDEDRRKYIEATKAEEAKQANQSKDEL</sequence>
<evidence type="ECO:0000259" key="4">
    <source>
        <dbReference type="Pfam" id="PF10601"/>
    </source>
</evidence>
<proteinExistence type="inferred from homology"/>
<evidence type="ECO:0000313" key="5">
    <source>
        <dbReference type="EMBL" id="KAF3852418.1"/>
    </source>
</evidence>
<dbReference type="GO" id="GO:0005783">
    <property type="term" value="C:endoplasmic reticulum"/>
    <property type="evidence" value="ECO:0007669"/>
    <property type="project" value="TreeGrafter"/>
</dbReference>
<dbReference type="Gene3D" id="3.40.30.10">
    <property type="entry name" value="Glutaredoxin"/>
    <property type="match status" value="3"/>
</dbReference>
<comment type="similarity">
    <text evidence="1">Belongs to the protein disulfide isomerase family.</text>
</comment>
<gene>
    <name evidence="5" type="ORF">F7725_005773</name>
</gene>
<dbReference type="GO" id="GO:0006457">
    <property type="term" value="P:protein folding"/>
    <property type="evidence" value="ECO:0007669"/>
    <property type="project" value="TreeGrafter"/>
</dbReference>
<dbReference type="GO" id="GO:0034976">
    <property type="term" value="P:response to endoplasmic reticulum stress"/>
    <property type="evidence" value="ECO:0007669"/>
    <property type="project" value="TreeGrafter"/>
</dbReference>
<accession>A0A7J5YWE0</accession>
<feature type="coiled-coil region" evidence="2">
    <location>
        <begin position="563"/>
        <end position="590"/>
    </location>
</feature>
<dbReference type="Pfam" id="PF00085">
    <property type="entry name" value="Thioredoxin"/>
    <property type="match status" value="1"/>
</dbReference>
<protein>
    <submittedName>
        <fullName evidence="5">Uncharacterized protein</fullName>
    </submittedName>
</protein>